<name>A0A0K9I143_GEOSE</name>
<reference evidence="8 11" key="1">
    <citation type="submission" date="2016-03" db="EMBL/GenBank/DDBJ databases">
        <title>Spore heat resistance.</title>
        <authorList>
            <person name="Boekhorst J."/>
            <person name="Berendsen E.M."/>
            <person name="Wells-Bennik M.H."/>
            <person name="Kuipers O.P."/>
        </authorList>
    </citation>
    <scope>NUCLEOTIDE SEQUENCE [LARGE SCALE GENOMIC DNA]</scope>
    <source>
        <strain evidence="8 11">GS8</strain>
    </source>
</reference>
<dbReference type="Gene3D" id="3.30.70.1900">
    <property type="match status" value="1"/>
</dbReference>
<dbReference type="EMBL" id="RCTJ01000042">
    <property type="protein sequence ID" value="RLQ13499.1"/>
    <property type="molecule type" value="Genomic_DNA"/>
</dbReference>
<evidence type="ECO:0000256" key="5">
    <source>
        <dbReference type="PIRSR" id="PIRSR005054-1"/>
    </source>
</evidence>
<dbReference type="GO" id="GO:0051607">
    <property type="term" value="P:defense response to virus"/>
    <property type="evidence" value="ECO:0007669"/>
    <property type="project" value="UniProtKB-KW"/>
</dbReference>
<evidence type="ECO:0000313" key="11">
    <source>
        <dbReference type="Proteomes" id="UP000773850"/>
    </source>
</evidence>
<dbReference type="GO" id="GO:0003723">
    <property type="term" value="F:RNA binding"/>
    <property type="evidence" value="ECO:0007669"/>
    <property type="project" value="UniProtKB-KW"/>
</dbReference>
<keyword evidence="2" id="KW-0694">RNA-binding</keyword>
<dbReference type="Gene3D" id="3.30.70.1890">
    <property type="match status" value="1"/>
</dbReference>
<comment type="function">
    <text evidence="4">CRISPR (clustered regularly interspaced short palindromic repeat), is an adaptive immune system that provides protection against mobile genetic elements (viruses, transposable elements and conjugative plasmids). CRISPR clusters contain sequences complementary to antecedent mobile elements and target invading nucleic acids. CRISPR clusters are transcribed and processed into CRISPR RNA (crRNA).</text>
</comment>
<dbReference type="Pfam" id="PF21350">
    <property type="entry name" value="Cas6_I-A"/>
    <property type="match status" value="1"/>
</dbReference>
<evidence type="ECO:0000259" key="7">
    <source>
        <dbReference type="Pfam" id="PF01881"/>
    </source>
</evidence>
<reference evidence="9 10" key="2">
    <citation type="submission" date="2018-10" db="EMBL/GenBank/DDBJ databases">
        <title>Geobacillus stearothermophilus in processing lines of powdered infant formula.</title>
        <authorList>
            <person name="Rhee M.S."/>
            <person name="Choi I.-G."/>
            <person name="Cho T.J."/>
            <person name="Park B."/>
        </authorList>
    </citation>
    <scope>NUCLEOTIDE SEQUENCE [LARGE SCALE GENOMIC DNA]</scope>
    <source>
        <strain evidence="9 10">FHS-PPGT130</strain>
    </source>
</reference>
<dbReference type="PANTHER" id="PTHR36984">
    <property type="entry name" value="CRISPR-ASSOCIATED ENDORIBONUCLEASE CAS6 1"/>
    <property type="match status" value="1"/>
</dbReference>
<feature type="active site" description="Proton acceptor" evidence="6">
    <location>
        <position position="29"/>
    </location>
</feature>
<evidence type="ECO:0000256" key="3">
    <source>
        <dbReference type="ARBA" id="ARBA00023118"/>
    </source>
</evidence>
<dbReference type="PIRSF" id="PIRSF005054">
    <property type="entry name" value="PF1131"/>
    <property type="match status" value="1"/>
</dbReference>
<protein>
    <recommendedName>
        <fullName evidence="4">CRISPR-associated endoribonuclease</fullName>
    </recommendedName>
</protein>
<evidence type="ECO:0000313" key="9">
    <source>
        <dbReference type="EMBL" id="RLQ13499.1"/>
    </source>
</evidence>
<keyword evidence="3" id="KW-0051">Antiviral defense</keyword>
<proteinExistence type="inferred from homology"/>
<sequence>MRLTITMSGRQGPVSLPLHYQHLLQGMLYRSLENEQLAAFLHDKGFRHGKRSFKLFTFSRLFGTHQVDRGKKAIRFLDDFQWHIDTVLPELTQQLGQRFLLQREIELYGQLIEVKSVKMENIDIRENEMDIVMLSPLTVYSTYETFDGRKKTQFFDPDDEVFPHLIELNFRHKYEAYYGVPPTERLLIEPVHVHHRHRVVTMFKNMYITGWLGYYRLCSSPEQLTFLYHVGLGGRNSQGFGMFRLKSE</sequence>
<feature type="domain" description="CRISPR associated protein Cas6 C-terminal" evidence="7">
    <location>
        <begin position="124"/>
        <end position="244"/>
    </location>
</feature>
<dbReference type="PANTHER" id="PTHR36984:SF1">
    <property type="entry name" value="CRISPR-ASSOCIATED ENDORIBONUCLEASE CAS6 1"/>
    <property type="match status" value="1"/>
</dbReference>
<dbReference type="OrthoDB" id="9797488at2"/>
<evidence type="ECO:0000256" key="1">
    <source>
        <dbReference type="ARBA" id="ARBA00005937"/>
    </source>
</evidence>
<dbReference type="InterPro" id="IPR045747">
    <property type="entry name" value="CRISPR-assoc_prot_Cas6_N_sf"/>
</dbReference>
<evidence type="ECO:0000313" key="8">
    <source>
        <dbReference type="EMBL" id="KAF6509405.1"/>
    </source>
</evidence>
<evidence type="ECO:0000256" key="2">
    <source>
        <dbReference type="ARBA" id="ARBA00022884"/>
    </source>
</evidence>
<keyword evidence="11" id="KW-1185">Reference proteome</keyword>
<dbReference type="EMBL" id="LUCS01000035">
    <property type="protein sequence ID" value="KAF6509405.1"/>
    <property type="molecule type" value="Genomic_DNA"/>
</dbReference>
<feature type="active site" description="Proton donor" evidence="6">
    <location>
        <position position="42"/>
    </location>
</feature>
<dbReference type="NCBIfam" id="TIGR01877">
    <property type="entry name" value="cas_cas6"/>
    <property type="match status" value="1"/>
</dbReference>
<dbReference type="AlphaFoldDB" id="A0A0K9I143"/>
<comment type="caution">
    <text evidence="9">The sequence shown here is derived from an EMBL/GenBank/DDBJ whole genome shotgun (WGS) entry which is preliminary data.</text>
</comment>
<evidence type="ECO:0000256" key="4">
    <source>
        <dbReference type="PIRNR" id="PIRNR005054"/>
    </source>
</evidence>
<dbReference type="Pfam" id="PF01881">
    <property type="entry name" value="Cas_Cas6_C"/>
    <property type="match status" value="1"/>
</dbReference>
<dbReference type="InterPro" id="IPR049435">
    <property type="entry name" value="Cas_Cas6_C"/>
</dbReference>
<gene>
    <name evidence="9" type="primary">cas6</name>
    <name evidence="9" type="ORF">D9548_11135</name>
    <name evidence="8" type="ORF">GS8_3233</name>
</gene>
<dbReference type="RefSeq" id="WP_049624949.1">
    <property type="nucleotide sequence ID" value="NZ_LDNS01000095.1"/>
</dbReference>
<evidence type="ECO:0000256" key="6">
    <source>
        <dbReference type="PIRSR" id="PIRSR005054-50"/>
    </source>
</evidence>
<accession>A0A0K9I143</accession>
<feature type="site" description="Transition state stabilizer" evidence="5">
    <location>
        <position position="54"/>
    </location>
</feature>
<dbReference type="CDD" id="cd21140">
    <property type="entry name" value="Cas6_I-like"/>
    <property type="match status" value="1"/>
</dbReference>
<dbReference type="GO" id="GO:0016788">
    <property type="term" value="F:hydrolase activity, acting on ester bonds"/>
    <property type="evidence" value="ECO:0007669"/>
    <property type="project" value="InterPro"/>
</dbReference>
<dbReference type="Proteomes" id="UP000773850">
    <property type="component" value="Unassembled WGS sequence"/>
</dbReference>
<organism evidence="9 10">
    <name type="scientific">Geobacillus stearothermophilus</name>
    <name type="common">Bacillus stearothermophilus</name>
    <dbReference type="NCBI Taxonomy" id="1422"/>
    <lineage>
        <taxon>Bacteria</taxon>
        <taxon>Bacillati</taxon>
        <taxon>Bacillota</taxon>
        <taxon>Bacilli</taxon>
        <taxon>Bacillales</taxon>
        <taxon>Anoxybacillaceae</taxon>
        <taxon>Geobacillus</taxon>
    </lineage>
</organism>
<comment type="similarity">
    <text evidence="1 4">Belongs to the CRISPR-associated protein Cas6/Cse3/CasE family.</text>
</comment>
<dbReference type="Proteomes" id="UP000266922">
    <property type="component" value="Unassembled WGS sequence"/>
</dbReference>
<evidence type="ECO:0000313" key="10">
    <source>
        <dbReference type="Proteomes" id="UP000266922"/>
    </source>
</evidence>
<dbReference type="InterPro" id="IPR010156">
    <property type="entry name" value="CRISPR-assoc_prot_Cas6"/>
</dbReference>